<feature type="non-terminal residue" evidence="2">
    <location>
        <position position="1"/>
    </location>
</feature>
<feature type="region of interest" description="Disordered" evidence="1">
    <location>
        <begin position="1"/>
        <end position="20"/>
    </location>
</feature>
<feature type="compositionally biased region" description="Basic and acidic residues" evidence="1">
    <location>
        <begin position="7"/>
        <end position="16"/>
    </location>
</feature>
<name>A0ABD0MAV0_CIRMR</name>
<comment type="caution">
    <text evidence="2">The sequence shown here is derived from an EMBL/GenBank/DDBJ whole genome shotgun (WGS) entry which is preliminary data.</text>
</comment>
<sequence>QGQTSENRYRTDKTESKPGTAVGEMTMNVIQGGKENRYSNRQIIVQTWSKQSMKRQDKGIIQD</sequence>
<gene>
    <name evidence="2" type="ORF">M9458_057604</name>
</gene>
<evidence type="ECO:0000256" key="1">
    <source>
        <dbReference type="SAM" id="MobiDB-lite"/>
    </source>
</evidence>
<organism evidence="2 3">
    <name type="scientific">Cirrhinus mrigala</name>
    <name type="common">Mrigala</name>
    <dbReference type="NCBI Taxonomy" id="683832"/>
    <lineage>
        <taxon>Eukaryota</taxon>
        <taxon>Metazoa</taxon>
        <taxon>Chordata</taxon>
        <taxon>Craniata</taxon>
        <taxon>Vertebrata</taxon>
        <taxon>Euteleostomi</taxon>
        <taxon>Actinopterygii</taxon>
        <taxon>Neopterygii</taxon>
        <taxon>Teleostei</taxon>
        <taxon>Ostariophysi</taxon>
        <taxon>Cypriniformes</taxon>
        <taxon>Cyprinidae</taxon>
        <taxon>Labeoninae</taxon>
        <taxon>Labeonini</taxon>
        <taxon>Cirrhinus</taxon>
    </lineage>
</organism>
<evidence type="ECO:0000313" key="2">
    <source>
        <dbReference type="EMBL" id="KAL0147080.1"/>
    </source>
</evidence>
<accession>A0ABD0MAV0</accession>
<keyword evidence="3" id="KW-1185">Reference proteome</keyword>
<reference evidence="2 3" key="1">
    <citation type="submission" date="2024-05" db="EMBL/GenBank/DDBJ databases">
        <title>Genome sequencing and assembly of Indian major carp, Cirrhinus mrigala (Hamilton, 1822).</title>
        <authorList>
            <person name="Mohindra V."/>
            <person name="Chowdhury L.M."/>
            <person name="Lal K."/>
            <person name="Jena J.K."/>
        </authorList>
    </citation>
    <scope>NUCLEOTIDE SEQUENCE [LARGE SCALE GENOMIC DNA]</scope>
    <source>
        <strain evidence="2">CM1030</strain>
        <tissue evidence="2">Blood</tissue>
    </source>
</reference>
<proteinExistence type="predicted"/>
<dbReference type="Proteomes" id="UP001529510">
    <property type="component" value="Unassembled WGS sequence"/>
</dbReference>
<protein>
    <submittedName>
        <fullName evidence="2">Uncharacterized protein</fullName>
    </submittedName>
</protein>
<dbReference type="AlphaFoldDB" id="A0ABD0MAV0"/>
<dbReference type="EMBL" id="JAMKFB020000831">
    <property type="protein sequence ID" value="KAL0147080.1"/>
    <property type="molecule type" value="Genomic_DNA"/>
</dbReference>
<feature type="non-terminal residue" evidence="2">
    <location>
        <position position="63"/>
    </location>
</feature>
<evidence type="ECO:0000313" key="3">
    <source>
        <dbReference type="Proteomes" id="UP001529510"/>
    </source>
</evidence>